<feature type="domain" description="O-antigen ligase-related" evidence="7">
    <location>
        <begin position="222"/>
        <end position="395"/>
    </location>
</feature>
<feature type="transmembrane region" description="Helical" evidence="6">
    <location>
        <begin position="419"/>
        <end position="437"/>
    </location>
</feature>
<feature type="transmembrane region" description="Helical" evidence="6">
    <location>
        <begin position="12"/>
        <end position="31"/>
    </location>
</feature>
<feature type="transmembrane region" description="Helical" evidence="6">
    <location>
        <begin position="207"/>
        <end position="230"/>
    </location>
</feature>
<evidence type="ECO:0000256" key="2">
    <source>
        <dbReference type="ARBA" id="ARBA00022692"/>
    </source>
</evidence>
<dbReference type="SMART" id="SM00028">
    <property type="entry name" value="TPR"/>
    <property type="match status" value="3"/>
</dbReference>
<feature type="transmembrane region" description="Helical" evidence="6">
    <location>
        <begin position="380"/>
        <end position="407"/>
    </location>
</feature>
<dbReference type="InterPro" id="IPR011990">
    <property type="entry name" value="TPR-like_helical_dom_sf"/>
</dbReference>
<dbReference type="InterPro" id="IPR051533">
    <property type="entry name" value="WaaL-like"/>
</dbReference>
<feature type="repeat" description="TPR" evidence="5">
    <location>
        <begin position="519"/>
        <end position="552"/>
    </location>
</feature>
<dbReference type="Gene3D" id="1.25.40.10">
    <property type="entry name" value="Tetratricopeptide repeat domain"/>
    <property type="match status" value="2"/>
</dbReference>
<accession>A0A1F5ZP50</accession>
<feature type="transmembrane region" description="Helical" evidence="6">
    <location>
        <begin position="177"/>
        <end position="195"/>
    </location>
</feature>
<feature type="transmembrane region" description="Helical" evidence="6">
    <location>
        <begin position="73"/>
        <end position="91"/>
    </location>
</feature>
<feature type="repeat" description="TPR" evidence="5">
    <location>
        <begin position="640"/>
        <end position="673"/>
    </location>
</feature>
<sequence>MQEILIRVFDSTIRFSFYLLFFLVPIIMTPLNYELFEYNKMMATYALTTIIVSSWILKMILEKRFIFKRSPLDIPLLLFLLSQIISTYFSIDRHVSIFGYYSRFNGGLLSTISYILLYYAFISNFPRDKIKTLLYITLGSGLLVSFYGILEKFGIDKNIWVQDVQNRVFSSLGQPNWLAAYLAVLIPLAIGLFLKQISNFKFQISKSLAYCLPALLAGIIGIIFYITLIFTKSRSGLAGFWIANFVFWVIIFLKYKENILKSFLILNSSFLILNFILGSPFSQFDKFTLSGILQNRSAPNTSQNTTPNEPIGESVLDVGITESGNIRKIVWKGAVEITKNYPLFGSGVETFAFSYYKYRPIEHNMTSEWDFLYNKAHNEYLNYAATTGLIGLGTYLLFIATVIFWNLKSLKDRALKLDIGNWILEIGLFSSWLSILITNFLGFSVVIVQIFFFLLPALIFVAINNLKETTLLNLEVTPHKPVPYFSRDYLKLWIRISLFSIIISFAPFLIYKIATFWIADVLYARGYNLSRKGDYIEAYQSLKTAINLNKSEPLYFDELSLPAAQLGLAALEQNDATLSSSLIEESIKSSNYAVESSPNNVNFYKTRTRVFYSLSQLDEKYLTSSIEALKYASLLSPTDPRIAYNLGLLYGKIGNNNEAITQLKKAADLKPDYRDAHFALALYYKELKMIDKTREELEFILKRINQNDEEAKKQLEEIK</sequence>
<dbReference type="AlphaFoldDB" id="A0A1F5ZP50"/>
<dbReference type="Pfam" id="PF04932">
    <property type="entry name" value="Wzy_C"/>
    <property type="match status" value="1"/>
</dbReference>
<dbReference type="PROSITE" id="PS50005">
    <property type="entry name" value="TPR"/>
    <property type="match status" value="2"/>
</dbReference>
<dbReference type="InterPro" id="IPR007016">
    <property type="entry name" value="O-antigen_ligase-rel_domated"/>
</dbReference>
<feature type="transmembrane region" description="Helical" evidence="6">
    <location>
        <begin position="236"/>
        <end position="255"/>
    </location>
</feature>
<evidence type="ECO:0000256" key="6">
    <source>
        <dbReference type="SAM" id="Phobius"/>
    </source>
</evidence>
<evidence type="ECO:0000313" key="8">
    <source>
        <dbReference type="EMBL" id="OGG14218.1"/>
    </source>
</evidence>
<dbReference type="SUPFAM" id="SSF48452">
    <property type="entry name" value="TPR-like"/>
    <property type="match status" value="1"/>
</dbReference>
<keyword evidence="5" id="KW-0802">TPR repeat</keyword>
<evidence type="ECO:0000256" key="1">
    <source>
        <dbReference type="ARBA" id="ARBA00004141"/>
    </source>
</evidence>
<dbReference type="Proteomes" id="UP000177383">
    <property type="component" value="Unassembled WGS sequence"/>
</dbReference>
<dbReference type="Pfam" id="PF13414">
    <property type="entry name" value="TPR_11"/>
    <property type="match status" value="1"/>
</dbReference>
<protein>
    <recommendedName>
        <fullName evidence="7">O-antigen ligase-related domain-containing protein</fullName>
    </recommendedName>
</protein>
<evidence type="ECO:0000256" key="3">
    <source>
        <dbReference type="ARBA" id="ARBA00022989"/>
    </source>
</evidence>
<dbReference type="STRING" id="1798375.A2773_06365"/>
<organism evidence="8 9">
    <name type="scientific">Candidatus Gottesmanbacteria bacterium RIFCSPHIGHO2_01_FULL_39_10</name>
    <dbReference type="NCBI Taxonomy" id="1798375"/>
    <lineage>
        <taxon>Bacteria</taxon>
        <taxon>Candidatus Gottesmaniibacteriota</taxon>
    </lineage>
</organism>
<dbReference type="GO" id="GO:0016020">
    <property type="term" value="C:membrane"/>
    <property type="evidence" value="ECO:0007669"/>
    <property type="project" value="UniProtKB-SubCell"/>
</dbReference>
<dbReference type="PANTHER" id="PTHR37422">
    <property type="entry name" value="TEICHURONIC ACID BIOSYNTHESIS PROTEIN TUAE"/>
    <property type="match status" value="1"/>
</dbReference>
<gene>
    <name evidence="8" type="ORF">A2773_06365</name>
</gene>
<comment type="caution">
    <text evidence="8">The sequence shown here is derived from an EMBL/GenBank/DDBJ whole genome shotgun (WGS) entry which is preliminary data.</text>
</comment>
<feature type="transmembrane region" description="Helical" evidence="6">
    <location>
        <begin position="262"/>
        <end position="281"/>
    </location>
</feature>
<evidence type="ECO:0000313" key="9">
    <source>
        <dbReference type="Proteomes" id="UP000177383"/>
    </source>
</evidence>
<reference evidence="8 9" key="1">
    <citation type="journal article" date="2016" name="Nat. Commun.">
        <title>Thousands of microbial genomes shed light on interconnected biogeochemical processes in an aquifer system.</title>
        <authorList>
            <person name="Anantharaman K."/>
            <person name="Brown C.T."/>
            <person name="Hug L.A."/>
            <person name="Sharon I."/>
            <person name="Castelle C.J."/>
            <person name="Probst A.J."/>
            <person name="Thomas B.C."/>
            <person name="Singh A."/>
            <person name="Wilkins M.J."/>
            <person name="Karaoz U."/>
            <person name="Brodie E.L."/>
            <person name="Williams K.H."/>
            <person name="Hubbard S.S."/>
            <person name="Banfield J.F."/>
        </authorList>
    </citation>
    <scope>NUCLEOTIDE SEQUENCE [LARGE SCALE GENOMIC DNA]</scope>
</reference>
<keyword evidence="4 6" id="KW-0472">Membrane</keyword>
<feature type="transmembrane region" description="Helical" evidence="6">
    <location>
        <begin position="443"/>
        <end position="463"/>
    </location>
</feature>
<evidence type="ECO:0000259" key="7">
    <source>
        <dbReference type="Pfam" id="PF04932"/>
    </source>
</evidence>
<keyword evidence="2 6" id="KW-0812">Transmembrane</keyword>
<feature type="transmembrane region" description="Helical" evidence="6">
    <location>
        <begin position="103"/>
        <end position="121"/>
    </location>
</feature>
<feature type="transmembrane region" description="Helical" evidence="6">
    <location>
        <begin position="492"/>
        <end position="511"/>
    </location>
</feature>
<proteinExistence type="predicted"/>
<dbReference type="InterPro" id="IPR019734">
    <property type="entry name" value="TPR_rpt"/>
</dbReference>
<name>A0A1F5ZP50_9BACT</name>
<keyword evidence="3 6" id="KW-1133">Transmembrane helix</keyword>
<feature type="transmembrane region" description="Helical" evidence="6">
    <location>
        <begin position="133"/>
        <end position="150"/>
    </location>
</feature>
<dbReference type="PANTHER" id="PTHR37422:SF13">
    <property type="entry name" value="LIPOPOLYSACCHARIDE BIOSYNTHESIS PROTEIN PA4999-RELATED"/>
    <property type="match status" value="1"/>
</dbReference>
<dbReference type="EMBL" id="MFJE01000022">
    <property type="protein sequence ID" value="OGG14218.1"/>
    <property type="molecule type" value="Genomic_DNA"/>
</dbReference>
<feature type="transmembrane region" description="Helical" evidence="6">
    <location>
        <begin position="43"/>
        <end position="61"/>
    </location>
</feature>
<evidence type="ECO:0000256" key="5">
    <source>
        <dbReference type="PROSITE-ProRule" id="PRU00339"/>
    </source>
</evidence>
<dbReference type="Pfam" id="PF13181">
    <property type="entry name" value="TPR_8"/>
    <property type="match status" value="1"/>
</dbReference>
<comment type="subcellular location">
    <subcellularLocation>
        <location evidence="1">Membrane</location>
        <topology evidence="1">Multi-pass membrane protein</topology>
    </subcellularLocation>
</comment>
<evidence type="ECO:0000256" key="4">
    <source>
        <dbReference type="ARBA" id="ARBA00023136"/>
    </source>
</evidence>